<dbReference type="Pfam" id="PF22124">
    <property type="entry name" value="Glyco_hydro_95_cat"/>
    <property type="match status" value="1"/>
</dbReference>
<organism evidence="2 3">
    <name type="scientific">Arachidicoccus ginsenosidivorans</name>
    <dbReference type="NCBI Taxonomy" id="496057"/>
    <lineage>
        <taxon>Bacteria</taxon>
        <taxon>Pseudomonadati</taxon>
        <taxon>Bacteroidota</taxon>
        <taxon>Chitinophagia</taxon>
        <taxon>Chitinophagales</taxon>
        <taxon>Chitinophagaceae</taxon>
        <taxon>Arachidicoccus</taxon>
    </lineage>
</organism>
<dbReference type="EMBL" id="CP042434">
    <property type="protein sequence ID" value="QEC73801.1"/>
    <property type="molecule type" value="Genomic_DNA"/>
</dbReference>
<reference evidence="2 3" key="1">
    <citation type="journal article" date="2017" name="Int. J. Syst. Evol. Microbiol.">
        <title>Arachidicoccus ginsenosidivorans sp. nov., with ginsenoside-converting activity isolated from ginseng cultivating soil.</title>
        <authorList>
            <person name="Siddiqi M.Z."/>
            <person name="Aslam Z."/>
            <person name="Im W.T."/>
        </authorList>
    </citation>
    <scope>NUCLEOTIDE SEQUENCE [LARGE SCALE GENOMIC DNA]</scope>
    <source>
        <strain evidence="2 3">Gsoil 809</strain>
    </source>
</reference>
<dbReference type="GO" id="GO:0004560">
    <property type="term" value="F:alpha-L-fucosidase activity"/>
    <property type="evidence" value="ECO:0007669"/>
    <property type="project" value="TreeGrafter"/>
</dbReference>
<protein>
    <recommendedName>
        <fullName evidence="1">Glycosyl hydrolase family 95 catalytic domain-containing protein</fullName>
    </recommendedName>
</protein>
<accession>A0A5B8VRS5</accession>
<dbReference type="OrthoDB" id="9768507at2"/>
<sequence>MRLYKCLFAGILWLWGTGFVGAQPEQYFNIWNTAPKHMPSQVSTDAPLMGNGDLTVSLGFKNNTLRYYLSKNDFWRLRSKADGLSGPRVVGFVDLKIDDFEQRDFSASQQLENGITSCLLQKGQRSIRFKSWVAATNNLVFIELTALKGTANCSIGLSAPENKRAVLNKGQSQDCLWLTRAFKDSVDIATEVGVALKAVTKGVFRAEPNFNAIRLEPGKKIIFVLAVESNFKKPNPLGFVLRRIRAINKAKIDKISLHHNNWWRQYWHKSSIHIADTVLMKAYYQGLYTMGACSRDNRFSPAIFGWVSTDQPAWNGDYHLNYNFQAPFYALYAANRVSQGKTQDAPLLDFMDRGALYARQVTHTRGILYPVGIGPLGIETTRDFPAYQNSDNAEKEGLFFGQKSNAVYGLVNMAEAWRTTYDTAYGKKIYPYALAVADFWEDYLKYENGRYVIYNDAIQEGSGKDMNPILSLGLVRNAFDLILDLSATLHIDIDRQAKWKDILAKISAFPLQIRNGKTVFRYTEKGVDWWPDNGLGIQHIFPASAITLDSPEDLLIAAKNTIDEMQRWEDMNTSNSFFMAAIRTGYDFMRTLKELHKYALHTYPNGFQLNNPHGIENSCTVAGALDEMFCMSVGNVIRLFVGWPKSQPASFKNIRSWGAFLVSASLKNEVVGHVNIFSERGRDCTLVNPWPDKKVRLTRNGRRSEVIFGKRLHFKTAVNERIGVRPVEGSK</sequence>
<dbReference type="InterPro" id="IPR054363">
    <property type="entry name" value="GH95_cat"/>
</dbReference>
<evidence type="ECO:0000313" key="3">
    <source>
        <dbReference type="Proteomes" id="UP000321291"/>
    </source>
</evidence>
<dbReference type="AlphaFoldDB" id="A0A5B8VRS5"/>
<dbReference type="PANTHER" id="PTHR31084:SF0">
    <property type="entry name" value="ALPHA-L-FUCOSIDASE 2"/>
    <property type="match status" value="1"/>
</dbReference>
<dbReference type="PANTHER" id="PTHR31084">
    <property type="entry name" value="ALPHA-L-FUCOSIDASE 2"/>
    <property type="match status" value="1"/>
</dbReference>
<keyword evidence="3" id="KW-1185">Reference proteome</keyword>
<dbReference type="InterPro" id="IPR008928">
    <property type="entry name" value="6-hairpin_glycosidase_sf"/>
</dbReference>
<dbReference type="GO" id="GO:0005975">
    <property type="term" value="P:carbohydrate metabolic process"/>
    <property type="evidence" value="ECO:0007669"/>
    <property type="project" value="InterPro"/>
</dbReference>
<proteinExistence type="predicted"/>
<dbReference type="Proteomes" id="UP000321291">
    <property type="component" value="Chromosome"/>
</dbReference>
<dbReference type="KEGG" id="agi:FSB73_21155"/>
<evidence type="ECO:0000259" key="1">
    <source>
        <dbReference type="Pfam" id="PF22124"/>
    </source>
</evidence>
<gene>
    <name evidence="2" type="ORF">FSB73_21155</name>
</gene>
<dbReference type="Gene3D" id="1.50.10.10">
    <property type="match status" value="1"/>
</dbReference>
<feature type="domain" description="Glycosyl hydrolase family 95 catalytic" evidence="1">
    <location>
        <begin position="274"/>
        <end position="628"/>
    </location>
</feature>
<name>A0A5B8VRS5_9BACT</name>
<dbReference type="SUPFAM" id="SSF48208">
    <property type="entry name" value="Six-hairpin glycosidases"/>
    <property type="match status" value="1"/>
</dbReference>
<evidence type="ECO:0000313" key="2">
    <source>
        <dbReference type="EMBL" id="QEC73801.1"/>
    </source>
</evidence>
<dbReference type="RefSeq" id="WP_146786901.1">
    <property type="nucleotide sequence ID" value="NZ_CP042434.1"/>
</dbReference>
<dbReference type="InterPro" id="IPR012341">
    <property type="entry name" value="6hp_glycosidase-like_sf"/>
</dbReference>